<reference evidence="5 6" key="1">
    <citation type="submission" date="2017-03" db="EMBL/GenBank/DDBJ databases">
        <title>Genome Survey of Euroglyphus maynei.</title>
        <authorList>
            <person name="Arlian L.G."/>
            <person name="Morgan M.S."/>
            <person name="Rider S.D."/>
        </authorList>
    </citation>
    <scope>NUCLEOTIDE SEQUENCE [LARGE SCALE GENOMIC DNA]</scope>
    <source>
        <strain evidence="5">Arlian Lab</strain>
        <tissue evidence="5">Whole body</tissue>
    </source>
</reference>
<proteinExistence type="predicted"/>
<dbReference type="EMBL" id="MUJZ01022976">
    <property type="protein sequence ID" value="OTF79466.1"/>
    <property type="molecule type" value="Genomic_DNA"/>
</dbReference>
<comment type="caution">
    <text evidence="5">The sequence shown here is derived from an EMBL/GenBank/DDBJ whole genome shotgun (WGS) entry which is preliminary data.</text>
</comment>
<name>A0A1Y3BIQ6_EURMA</name>
<dbReference type="SUPFAM" id="SSF82171">
    <property type="entry name" value="DPP6 N-terminal domain-like"/>
    <property type="match status" value="1"/>
</dbReference>
<evidence type="ECO:0000313" key="5">
    <source>
        <dbReference type="EMBL" id="OTF79466.1"/>
    </source>
</evidence>
<keyword evidence="2" id="KW-0720">Serine protease</keyword>
<dbReference type="AlphaFoldDB" id="A0A1Y3BIQ6"/>
<accession>A0A1Y3BIQ6</accession>
<organism evidence="5 6">
    <name type="scientific">Euroglyphus maynei</name>
    <name type="common">Mayne's house dust mite</name>
    <dbReference type="NCBI Taxonomy" id="6958"/>
    <lineage>
        <taxon>Eukaryota</taxon>
        <taxon>Metazoa</taxon>
        <taxon>Ecdysozoa</taxon>
        <taxon>Arthropoda</taxon>
        <taxon>Chelicerata</taxon>
        <taxon>Arachnida</taxon>
        <taxon>Acari</taxon>
        <taxon>Acariformes</taxon>
        <taxon>Sarcoptiformes</taxon>
        <taxon>Astigmata</taxon>
        <taxon>Psoroptidia</taxon>
        <taxon>Analgoidea</taxon>
        <taxon>Pyroglyphidae</taxon>
        <taxon>Pyroglyphinae</taxon>
        <taxon>Euroglyphus</taxon>
    </lineage>
</organism>
<keyword evidence="6" id="KW-1185">Reference proteome</keyword>
<keyword evidence="1" id="KW-0645">Protease</keyword>
<dbReference type="GO" id="GO:0008236">
    <property type="term" value="F:serine-type peptidase activity"/>
    <property type="evidence" value="ECO:0007669"/>
    <property type="project" value="UniProtKB-KW"/>
</dbReference>
<dbReference type="OrthoDB" id="16520at2759"/>
<evidence type="ECO:0000259" key="4">
    <source>
        <dbReference type="Pfam" id="PF00930"/>
    </source>
</evidence>
<keyword evidence="3" id="KW-0325">Glycoprotein</keyword>
<sequence>PNEANDVSLQAAEWGPKNAQLIFVYGNNIYYMPDPSENQIYRISNDDNRYIYNGIPDWIYEEEILATGTAFWWSIDGTRLAYARFNDSEVEIQEYPWYGDQVDTETQYLAPIKIKYPKVREILFIILRRKDKTSVYCISHLYSREQQIQR</sequence>
<evidence type="ECO:0000256" key="3">
    <source>
        <dbReference type="ARBA" id="ARBA00023180"/>
    </source>
</evidence>
<gene>
    <name evidence="5" type="ORF">BLA29_012661</name>
</gene>
<dbReference type="PANTHER" id="PTHR11731:SF200">
    <property type="entry name" value="DIPEPTIDYL PEPTIDASE 10, ISOFORM B"/>
    <property type="match status" value="1"/>
</dbReference>
<evidence type="ECO:0000256" key="2">
    <source>
        <dbReference type="ARBA" id="ARBA00022825"/>
    </source>
</evidence>
<dbReference type="InterPro" id="IPR002469">
    <property type="entry name" value="Peptidase_S9B_N"/>
</dbReference>
<dbReference type="GO" id="GO:0008239">
    <property type="term" value="F:dipeptidyl-peptidase activity"/>
    <property type="evidence" value="ECO:0007669"/>
    <property type="project" value="TreeGrafter"/>
</dbReference>
<keyword evidence="1" id="KW-0031">Aminopeptidase</keyword>
<dbReference type="PANTHER" id="PTHR11731">
    <property type="entry name" value="PROTEASE FAMILY S9B,C DIPEPTIDYL-PEPTIDASE IV-RELATED"/>
    <property type="match status" value="1"/>
</dbReference>
<keyword evidence="1" id="KW-0378">Hydrolase</keyword>
<protein>
    <submittedName>
        <fullName evidence="5">Dipeptidyl peptidase IV-like protein</fullName>
    </submittedName>
</protein>
<dbReference type="Pfam" id="PF00930">
    <property type="entry name" value="DPPIV_N"/>
    <property type="match status" value="1"/>
</dbReference>
<feature type="domain" description="Dipeptidylpeptidase IV N-terminal" evidence="4">
    <location>
        <begin position="7"/>
        <end position="119"/>
    </location>
</feature>
<dbReference type="GO" id="GO:0006508">
    <property type="term" value="P:proteolysis"/>
    <property type="evidence" value="ECO:0007669"/>
    <property type="project" value="InterPro"/>
</dbReference>
<feature type="non-terminal residue" evidence="5">
    <location>
        <position position="1"/>
    </location>
</feature>
<dbReference type="GO" id="GO:0005886">
    <property type="term" value="C:plasma membrane"/>
    <property type="evidence" value="ECO:0007669"/>
    <property type="project" value="TreeGrafter"/>
</dbReference>
<evidence type="ECO:0000313" key="6">
    <source>
        <dbReference type="Proteomes" id="UP000194236"/>
    </source>
</evidence>
<evidence type="ECO:0000256" key="1">
    <source>
        <dbReference type="ARBA" id="ARBA00022438"/>
    </source>
</evidence>
<dbReference type="Gene3D" id="2.140.10.30">
    <property type="entry name" value="Dipeptidylpeptidase IV, N-terminal domain"/>
    <property type="match status" value="1"/>
</dbReference>
<dbReference type="GO" id="GO:0004177">
    <property type="term" value="F:aminopeptidase activity"/>
    <property type="evidence" value="ECO:0007669"/>
    <property type="project" value="UniProtKB-KW"/>
</dbReference>
<dbReference type="Proteomes" id="UP000194236">
    <property type="component" value="Unassembled WGS sequence"/>
</dbReference>
<dbReference type="InterPro" id="IPR050278">
    <property type="entry name" value="Serine_Prot_S9B/DPPIV"/>
</dbReference>